<name>D6BE51_9FUSO</name>
<comment type="caution">
    <text evidence="1">The sequence shown here is derived from an EMBL/GenBank/DDBJ whole genome shotgun (WGS) entry which is preliminary data.</text>
</comment>
<sequence length="180" mass="21647">MSNNEKIVELIGIFEKAKEKFLKEEKEIIEINVNERTLSARLMFHLQTLLLEDELYREKYKTYSVDCEYNRINEDKIKTLKRYENFEIDDNSDKIRKIFPDIIFHKRKEEGNLIVIEMKKSTLNDEKCKEKDKIRLKIMTNPNDLNNFKYTLGVYFEVDTTGNNNHIIEFFVDGKEYKKA</sequence>
<gene>
    <name evidence="1" type="ORF">PSAG_00483</name>
</gene>
<dbReference type="AlphaFoldDB" id="D6BE51"/>
<accession>D6BE51</accession>
<protein>
    <recommendedName>
        <fullName evidence="3">Type I restriction enzyme R protein N-terminal domain-containing protein</fullName>
    </recommendedName>
</protein>
<reference evidence="1 2" key="2">
    <citation type="submission" date="2013-10" db="EMBL/GenBank/DDBJ databases">
        <title>The Genome Sequence of Fusobacterium nucleatum subsp. animalis D11.</title>
        <authorList>
            <consortium name="The Broad Institute Genomics Platform"/>
            <person name="Earl A."/>
            <person name="Ward D."/>
            <person name="Feldgarden M."/>
            <person name="Gevers D."/>
            <person name="Kostic A."/>
            <person name="Garrett W."/>
            <person name="Young S.K."/>
            <person name="Zeng Q."/>
            <person name="Gargeya S."/>
            <person name="Fitzgerald M."/>
            <person name="Abouelleil A."/>
            <person name="Alvarado L."/>
            <person name="Berlin A.M."/>
            <person name="Chapman S.B."/>
            <person name="Gainer-Dewar J."/>
            <person name="Goldberg J."/>
            <person name="Gnerre S."/>
            <person name="Griggs A."/>
            <person name="Gujja S."/>
            <person name="Hansen M."/>
            <person name="Howarth C."/>
            <person name="Imamovic A."/>
            <person name="Ireland A."/>
            <person name="Larimer J."/>
            <person name="McCowan C."/>
            <person name="Murphy C."/>
            <person name="Pearson M."/>
            <person name="Poon T.W."/>
            <person name="Priest M."/>
            <person name="Roberts A."/>
            <person name="Saif S."/>
            <person name="Shea T."/>
            <person name="Sykes S."/>
            <person name="Wortman J."/>
            <person name="Nusbaum C."/>
            <person name="Birren B."/>
        </authorList>
    </citation>
    <scope>NUCLEOTIDE SEQUENCE [LARGE SCALE GENOMIC DNA]</scope>
    <source>
        <strain evidence="1 2">D11</strain>
    </source>
</reference>
<dbReference type="Proteomes" id="UP000004650">
    <property type="component" value="Unassembled WGS sequence"/>
</dbReference>
<proteinExistence type="predicted"/>
<evidence type="ECO:0000313" key="2">
    <source>
        <dbReference type="Proteomes" id="UP000004650"/>
    </source>
</evidence>
<evidence type="ECO:0000313" key="1">
    <source>
        <dbReference type="EMBL" id="EFD80448.1"/>
    </source>
</evidence>
<organism evidence="1 2">
    <name type="scientific">Fusobacterium animalis D11</name>
    <dbReference type="NCBI Taxonomy" id="556264"/>
    <lineage>
        <taxon>Bacteria</taxon>
        <taxon>Fusobacteriati</taxon>
        <taxon>Fusobacteriota</taxon>
        <taxon>Fusobacteriia</taxon>
        <taxon>Fusobacteriales</taxon>
        <taxon>Fusobacteriaceae</taxon>
        <taxon>Fusobacterium</taxon>
    </lineage>
</organism>
<dbReference type="HOGENOM" id="CLU_098218_0_1_0"/>
<dbReference type="EMBL" id="ACDS02000012">
    <property type="protein sequence ID" value="EFD80448.1"/>
    <property type="molecule type" value="Genomic_DNA"/>
</dbReference>
<reference evidence="2" key="1">
    <citation type="submission" date="2009-02" db="EMBL/GenBank/DDBJ databases">
        <title>The Genome Sequence of Shigella sp. D9.</title>
        <authorList>
            <consortium name="The Broad Institute Genome Sequencing Platform"/>
            <person name="Ward D."/>
            <person name="Young S.K."/>
            <person name="Kodira C.D."/>
            <person name="Zeng Q."/>
            <person name="Koehrsen M."/>
            <person name="Alvarado L."/>
            <person name="Berlin A."/>
            <person name="Borenstein D."/>
            <person name="Chen Z."/>
            <person name="Engels R."/>
            <person name="Freedman E."/>
            <person name="Gellesch M."/>
            <person name="Goldberg J."/>
            <person name="Griggs A."/>
            <person name="Gujja S."/>
            <person name="Heiman D."/>
            <person name="Hepburn T."/>
            <person name="Howarth C."/>
            <person name="Jen D."/>
            <person name="Larson L."/>
            <person name="Lewis B."/>
            <person name="Mehta T."/>
            <person name="Park D."/>
            <person name="Pearson M."/>
            <person name="Roberts A."/>
            <person name="Saif S."/>
            <person name="Shea T."/>
            <person name="Shenoy N."/>
            <person name="Sisk P."/>
            <person name="Stolte C."/>
            <person name="Sykes S."/>
            <person name="Walk T."/>
            <person name="White J."/>
            <person name="Yandava C."/>
            <person name="Allen-Vercoe E."/>
            <person name="Strauss J."/>
            <person name="Sibley C."/>
            <person name="White A."/>
            <person name="Ambrose C."/>
            <person name="Lander E."/>
            <person name="Nusbaum C."/>
            <person name="Galagan J."/>
            <person name="Birren B."/>
        </authorList>
    </citation>
    <scope>NUCLEOTIDE SEQUENCE [LARGE SCALE GENOMIC DNA]</scope>
    <source>
        <strain evidence="2">D11</strain>
    </source>
</reference>
<evidence type="ECO:0008006" key="3">
    <source>
        <dbReference type="Google" id="ProtNLM"/>
    </source>
</evidence>